<feature type="coiled-coil region" evidence="5">
    <location>
        <begin position="53"/>
        <end position="221"/>
    </location>
</feature>
<evidence type="ECO:0000313" key="10">
    <source>
        <dbReference type="RefSeq" id="XP_022239874.1"/>
    </source>
</evidence>
<feature type="domain" description="IF rod" evidence="8">
    <location>
        <begin position="49"/>
        <end position="405"/>
    </location>
</feature>
<dbReference type="InterPro" id="IPR001322">
    <property type="entry name" value="Lamin_tail_dom"/>
</dbReference>
<keyword evidence="3 5" id="KW-0175">Coiled coil</keyword>
<evidence type="ECO:0000256" key="2">
    <source>
        <dbReference type="ARBA" id="ARBA00022754"/>
    </source>
</evidence>
<dbReference type="Pfam" id="PF00932">
    <property type="entry name" value="LTD"/>
    <property type="match status" value="1"/>
</dbReference>
<feature type="region of interest" description="Disordered" evidence="6">
    <location>
        <begin position="1"/>
        <end position="45"/>
    </location>
</feature>
<keyword evidence="4" id="KW-0539">Nucleus</keyword>
<proteinExistence type="predicted"/>
<feature type="coiled-coil region" evidence="5">
    <location>
        <begin position="324"/>
        <end position="383"/>
    </location>
</feature>
<dbReference type="Gene3D" id="1.20.5.170">
    <property type="match status" value="1"/>
</dbReference>
<feature type="coiled-coil region" evidence="5">
    <location>
        <begin position="249"/>
        <end position="283"/>
    </location>
</feature>
<dbReference type="GeneID" id="106458036"/>
<feature type="compositionally biased region" description="Low complexity" evidence="6">
    <location>
        <begin position="1"/>
        <end position="12"/>
    </location>
</feature>
<gene>
    <name evidence="10" type="primary">LOC106458036</name>
</gene>
<feature type="compositionally biased region" description="Low complexity" evidence="6">
    <location>
        <begin position="417"/>
        <end position="429"/>
    </location>
</feature>
<protein>
    <submittedName>
        <fullName evidence="10">Lamin Dm0-like</fullName>
    </submittedName>
</protein>
<dbReference type="InterPro" id="IPR039008">
    <property type="entry name" value="IF_rod_dom"/>
</dbReference>
<sequence>MTTNTPRKTTLTRYQFSGGTTAQSPQVSTSRYERPSSPFSPTKLSRMQEKIELQNLNDRLASYIDHVRNLEAENSRLTRQVQTTQETVIKEITNIKSLYEQELSDARRLIDETAKDKAKLQIEAGRWKKEVEELQEKLKRKEKDLTTADRRVFYAESQSHELRSRLNQAVADGKRFEDELKDVQAERDYLAKQIVSLTTQLEEETLKRVELENRCQSMSEEMSFRESMHEKELLETKSMRQMEIEEIDARKKNQYEQKLAEALQELREQYEKQIKMNREEIETVYEVKISDLQKLLDRNSSLASSAREEVRKYRSDSEILSSKVGELERLNSSLENRIQDLEQLLEQEREWHNSAYRAKEDELNRLKQQVHLYIKEYQDLLDTKVALDLELAAYRKLLEGEESRLNISCNKSTTDKSGQSTSGHSSSFRGVKRKRTIAQKRSSTTIHVTTSAKGDIGITDQDQEGKYIKIHNKGDQEVSLGNWQLVCKAGEEECIHKFHRNVVIKPDATITIWSADSGVAHNPSEGDIVMRNQKWVTAEIKTTKILNADGEEIANRETTKKLLSSLSETLSESGDYPEVDIQGDPDNPEKCTIM</sequence>
<dbReference type="Gene3D" id="2.60.40.1260">
    <property type="entry name" value="Lamin Tail domain"/>
    <property type="match status" value="1"/>
</dbReference>
<accession>A0ABM1S8B9</accession>
<dbReference type="PANTHER" id="PTHR45721:SF11">
    <property type="entry name" value="LAMIN DM0-RELATED"/>
    <property type="match status" value="1"/>
</dbReference>
<evidence type="ECO:0000259" key="7">
    <source>
        <dbReference type="PROSITE" id="PS51841"/>
    </source>
</evidence>
<evidence type="ECO:0000259" key="8">
    <source>
        <dbReference type="PROSITE" id="PS51842"/>
    </source>
</evidence>
<evidence type="ECO:0000256" key="3">
    <source>
        <dbReference type="ARBA" id="ARBA00023054"/>
    </source>
</evidence>
<feature type="region of interest" description="Disordered" evidence="6">
    <location>
        <begin position="409"/>
        <end position="434"/>
    </location>
</feature>
<dbReference type="RefSeq" id="XP_022239874.1">
    <property type="nucleotide sequence ID" value="XM_022384166.1"/>
</dbReference>
<dbReference type="Pfam" id="PF00038">
    <property type="entry name" value="Filament"/>
    <property type="match status" value="1"/>
</dbReference>
<dbReference type="PROSITE" id="PS51841">
    <property type="entry name" value="LTD"/>
    <property type="match status" value="1"/>
</dbReference>
<organism evidence="9 10">
    <name type="scientific">Limulus polyphemus</name>
    <name type="common">Atlantic horseshoe crab</name>
    <dbReference type="NCBI Taxonomy" id="6850"/>
    <lineage>
        <taxon>Eukaryota</taxon>
        <taxon>Metazoa</taxon>
        <taxon>Ecdysozoa</taxon>
        <taxon>Arthropoda</taxon>
        <taxon>Chelicerata</taxon>
        <taxon>Merostomata</taxon>
        <taxon>Xiphosura</taxon>
        <taxon>Limulidae</taxon>
        <taxon>Limulus</taxon>
    </lineage>
</organism>
<evidence type="ECO:0000313" key="9">
    <source>
        <dbReference type="Proteomes" id="UP000694941"/>
    </source>
</evidence>
<evidence type="ECO:0000256" key="5">
    <source>
        <dbReference type="SAM" id="Coils"/>
    </source>
</evidence>
<dbReference type="PANTHER" id="PTHR45721">
    <property type="entry name" value="LAMIN DM0-RELATED"/>
    <property type="match status" value="1"/>
</dbReference>
<name>A0ABM1S8B9_LIMPO</name>
<evidence type="ECO:0000256" key="4">
    <source>
        <dbReference type="ARBA" id="ARBA00023242"/>
    </source>
</evidence>
<feature type="compositionally biased region" description="Polar residues" evidence="6">
    <location>
        <begin position="13"/>
        <end position="30"/>
    </location>
</feature>
<evidence type="ECO:0000256" key="1">
    <source>
        <dbReference type="ARBA" id="ARBA00004123"/>
    </source>
</evidence>
<dbReference type="SMART" id="SM01391">
    <property type="entry name" value="Filament"/>
    <property type="match status" value="1"/>
</dbReference>
<reference evidence="10" key="1">
    <citation type="submission" date="2025-08" db="UniProtKB">
        <authorList>
            <consortium name="RefSeq"/>
        </authorList>
    </citation>
    <scope>IDENTIFICATION</scope>
    <source>
        <tissue evidence="10">Muscle</tissue>
    </source>
</reference>
<dbReference type="Gene3D" id="1.20.5.1160">
    <property type="entry name" value="Vasodilator-stimulated phosphoprotein"/>
    <property type="match status" value="1"/>
</dbReference>
<keyword evidence="9" id="KW-1185">Reference proteome</keyword>
<dbReference type="SUPFAM" id="SSF64593">
    <property type="entry name" value="Intermediate filament protein, coiled coil region"/>
    <property type="match status" value="2"/>
</dbReference>
<dbReference type="PROSITE" id="PS51842">
    <property type="entry name" value="IF_ROD_2"/>
    <property type="match status" value="1"/>
</dbReference>
<dbReference type="SUPFAM" id="SSF74853">
    <property type="entry name" value="Lamin A/C globular tail domain"/>
    <property type="match status" value="1"/>
</dbReference>
<evidence type="ECO:0000256" key="6">
    <source>
        <dbReference type="SAM" id="MobiDB-lite"/>
    </source>
</evidence>
<feature type="region of interest" description="Disordered" evidence="6">
    <location>
        <begin position="571"/>
        <end position="594"/>
    </location>
</feature>
<comment type="subcellular location">
    <subcellularLocation>
        <location evidence="1">Nucleus</location>
    </subcellularLocation>
</comment>
<dbReference type="Proteomes" id="UP000694941">
    <property type="component" value="Unplaced"/>
</dbReference>
<keyword evidence="2" id="KW-0403">Intermediate filament</keyword>
<feature type="domain" description="LTD" evidence="7">
    <location>
        <begin position="444"/>
        <end position="560"/>
    </location>
</feature>
<dbReference type="InterPro" id="IPR036415">
    <property type="entry name" value="Lamin_tail_dom_sf"/>
</dbReference>